<dbReference type="Proteomes" id="UP000839929">
    <property type="component" value="Unassembled WGS sequence"/>
</dbReference>
<name>A0A0T9XXT0_SALET</name>
<evidence type="ECO:0000313" key="6">
    <source>
        <dbReference type="EMBL" id="ECE8538997.1"/>
    </source>
</evidence>
<evidence type="ECO:0000313" key="3">
    <source>
        <dbReference type="EMBL" id="CNV25653.1"/>
    </source>
</evidence>
<dbReference type="EMBL" id="AAHTVM010000026">
    <property type="protein sequence ID" value="ECA2724167.1"/>
    <property type="molecule type" value="Genomic_DNA"/>
</dbReference>
<sequence>MPLTTEEGLQILICWLQDNIDCGTEIIFDNDDTLTGSAALLPSVEQALNEVRMIHYLRLLLSPQ</sequence>
<evidence type="ECO:0000313" key="15">
    <source>
        <dbReference type="EMBL" id="HAC6382187.1"/>
    </source>
</evidence>
<evidence type="ECO:0000313" key="17">
    <source>
        <dbReference type="EMBL" id="SUE48663.1"/>
    </source>
</evidence>
<dbReference type="EMBL" id="CQPC01000069">
    <property type="protein sequence ID" value="CNU95344.1"/>
    <property type="molecule type" value="Genomic_DNA"/>
</dbReference>
<dbReference type="EMBL" id="CQPD01000012">
    <property type="protein sequence ID" value="CNT98639.1"/>
    <property type="molecule type" value="Genomic_DNA"/>
</dbReference>
<evidence type="ECO:0000313" key="4">
    <source>
        <dbReference type="EMBL" id="EBS2455190.1"/>
    </source>
</evidence>
<evidence type="ECO:0000313" key="9">
    <source>
        <dbReference type="EMBL" id="EDG5019820.1"/>
    </source>
</evidence>
<dbReference type="AntiFam" id="ANF00264">
    <property type="entry name" value="Spurious protein deried frameshifted phage protein"/>
</dbReference>
<dbReference type="EMBL" id="CQPA01000077">
    <property type="protein sequence ID" value="CNV25653.1"/>
    <property type="molecule type" value="Genomic_DNA"/>
</dbReference>
<gene>
    <name evidence="9" type="ORF">B7N00_23050</name>
    <name evidence="8" type="ORF">B7N01_23215</name>
    <name evidence="10" type="ORF">B7N35_22535</name>
    <name evidence="14" type="ORF">B7N72_22065</name>
    <name evidence="12" type="ORF">B7N78_22710</name>
    <name evidence="13" type="ORF">B7N80_23015</name>
    <name evidence="11" type="ORF">B7N84_08500</name>
    <name evidence="4" type="ORF">DRU31_23285</name>
    <name evidence="7" type="ORF">E0916_23790</name>
    <name evidence="5" type="ORF">EJV93_23660</name>
    <name evidence="3" type="ORF">ERS008198_04812</name>
    <name evidence="2" type="ORF">ERS008202_03936</name>
    <name evidence="1" type="ORF">ERS008207_01534</name>
    <name evidence="6" type="ORF">EWC73_22795</name>
    <name evidence="15" type="ORF">G0B02_24365</name>
    <name evidence="16" type="ORF">G0D18_06175</name>
    <name evidence="17" type="ORF">NCTC5754_03623</name>
</gene>
<dbReference type="EMBL" id="AAIJHK010000033">
    <property type="protein sequence ID" value="ECE8538997.1"/>
    <property type="molecule type" value="Genomic_DNA"/>
</dbReference>
<dbReference type="EMBL" id="AAMEMP010000042">
    <property type="protein sequence ID" value="EDG5372779.1"/>
    <property type="molecule type" value="Genomic_DNA"/>
</dbReference>
<dbReference type="EMBL" id="UGVQ01000002">
    <property type="protein sequence ID" value="SUE48663.1"/>
    <property type="molecule type" value="Genomic_DNA"/>
</dbReference>
<dbReference type="EMBL" id="DAAMHM010000003">
    <property type="protein sequence ID" value="HAC6680255.1"/>
    <property type="molecule type" value="Genomic_DNA"/>
</dbReference>
<evidence type="ECO:0000313" key="8">
    <source>
        <dbReference type="EMBL" id="EDG4997311.1"/>
    </source>
</evidence>
<dbReference type="EMBL" id="AAGUWJ010000032">
    <property type="protein sequence ID" value="EBS2455190.1"/>
    <property type="molecule type" value="Genomic_DNA"/>
</dbReference>
<evidence type="ECO:0000313" key="20">
    <source>
        <dbReference type="Proteomes" id="UP000042394"/>
    </source>
</evidence>
<evidence type="ECO:0000313" key="18">
    <source>
        <dbReference type="Proteomes" id="UP000039541"/>
    </source>
</evidence>
<evidence type="ECO:0000313" key="19">
    <source>
        <dbReference type="Proteomes" id="UP000041314"/>
    </source>
</evidence>
<reference evidence="17 21" key="3">
    <citation type="submission" date="2018-06" db="EMBL/GenBank/DDBJ databases">
        <authorList>
            <consortium name="Pathogen Informatics"/>
            <person name="Doyle S."/>
        </authorList>
    </citation>
    <scope>NUCLEOTIDE SEQUENCE [LARGE SCALE GENOMIC DNA]</scope>
    <source>
        <strain evidence="17 21">NCTC5754</strain>
    </source>
</reference>
<evidence type="ECO:0000313" key="16">
    <source>
        <dbReference type="EMBL" id="HAC6680255.1"/>
    </source>
</evidence>
<evidence type="ECO:0000313" key="21">
    <source>
        <dbReference type="Proteomes" id="UP000254190"/>
    </source>
</evidence>
<dbReference type="EMBL" id="DAAMEZ010000029">
    <property type="protein sequence ID" value="HAC6382187.1"/>
    <property type="molecule type" value="Genomic_DNA"/>
</dbReference>
<reference evidence="4" key="5">
    <citation type="submission" date="2018-07" db="EMBL/GenBank/DDBJ databases">
        <authorList>
            <person name="Ashton P.M."/>
            <person name="Dallman T."/>
            <person name="Nair S."/>
            <person name="De Pinna E."/>
            <person name="Peters T."/>
            <person name="Grant K."/>
        </authorList>
    </citation>
    <scope>NUCLEOTIDE SEQUENCE</scope>
    <source>
        <strain evidence="8">136768</strain>
        <strain evidence="13">138330</strain>
        <strain evidence="14">143652</strain>
        <strain evidence="9">273631</strain>
        <strain evidence="11">330535</strain>
        <strain evidence="12">333944</strain>
        <strain evidence="10">337042</strain>
        <strain evidence="4">387147</strain>
        <strain evidence="6">470200</strain>
        <strain evidence="5">598023</strain>
        <strain evidence="7">692616</strain>
    </source>
</reference>
<dbReference type="AlphaFoldDB" id="A0A0T9XXT0"/>
<dbReference type="EMBL" id="AAMEML010000044">
    <property type="protein sequence ID" value="EDG5291225.1"/>
    <property type="molecule type" value="Genomic_DNA"/>
</dbReference>
<dbReference type="EMBL" id="AAMEKY010000031">
    <property type="protein sequence ID" value="EDG5128787.1"/>
    <property type="molecule type" value="Genomic_DNA"/>
</dbReference>
<accession>A0A0T9XXT0</accession>
<dbReference type="EMBL" id="AAIKGE010000030">
    <property type="protein sequence ID" value="ECF1448946.1"/>
    <property type="molecule type" value="Genomic_DNA"/>
</dbReference>
<reference evidence="16" key="4">
    <citation type="submission" date="2018-07" db="EMBL/GenBank/DDBJ databases">
        <authorList>
            <consortium name="NCBI Pathogen Detection Project"/>
        </authorList>
    </citation>
    <scope>NUCLEOTIDE SEQUENCE</scope>
    <source>
        <strain evidence="15">BCW_3301</strain>
        <strain evidence="16">M123</strain>
    </source>
</reference>
<evidence type="ECO:0000313" key="7">
    <source>
        <dbReference type="EMBL" id="ECF1448946.1"/>
    </source>
</evidence>
<dbReference type="Proteomes" id="UP000042394">
    <property type="component" value="Unassembled WGS sequence"/>
</dbReference>
<dbReference type="EMBL" id="AAMEMC010000003">
    <property type="protein sequence ID" value="EDG5266375.1"/>
    <property type="molecule type" value="Genomic_DNA"/>
</dbReference>
<reference evidence="15" key="2">
    <citation type="journal article" date="2018" name="Genome Biol.">
        <title>SKESA: strategic k-mer extension for scrupulous assemblies.</title>
        <authorList>
            <person name="Souvorov A."/>
            <person name="Agarwala R."/>
            <person name="Lipman D.J."/>
        </authorList>
    </citation>
    <scope>NUCLEOTIDE SEQUENCE</scope>
    <source>
        <strain evidence="15">BCW_3301</strain>
        <strain evidence="16">M123</strain>
    </source>
</reference>
<organism evidence="17 21">
    <name type="scientific">Salmonella enterica subsp. enterica serovar Bovismorbificans</name>
    <dbReference type="NCBI Taxonomy" id="58097"/>
    <lineage>
        <taxon>Bacteria</taxon>
        <taxon>Pseudomonadati</taxon>
        <taxon>Pseudomonadota</taxon>
        <taxon>Gammaproteobacteria</taxon>
        <taxon>Enterobacterales</taxon>
        <taxon>Enterobacteriaceae</taxon>
        <taxon>Salmonella</taxon>
    </lineage>
</organism>
<dbReference type="RefSeq" id="WP_001537473.1">
    <property type="nucleotide sequence ID" value="NZ_CBDGIL010000003.1"/>
</dbReference>
<dbReference type="EMBL" id="AAMEJY010000028">
    <property type="protein sequence ID" value="EDG5019820.1"/>
    <property type="molecule type" value="Genomic_DNA"/>
</dbReference>
<evidence type="ECO:0000313" key="5">
    <source>
        <dbReference type="EMBL" id="ECA2724167.1"/>
    </source>
</evidence>
<evidence type="ECO:0000313" key="11">
    <source>
        <dbReference type="EMBL" id="EDG5266375.1"/>
    </source>
</evidence>
<evidence type="ECO:0000313" key="1">
    <source>
        <dbReference type="EMBL" id="CNT98639.1"/>
    </source>
</evidence>
<reference evidence="18 19" key="1">
    <citation type="submission" date="2015-03" db="EMBL/GenBank/DDBJ databases">
        <authorList>
            <consortium name="Pathogen Informatics"/>
        </authorList>
    </citation>
    <scope>NUCLEOTIDE SEQUENCE [LARGE SCALE GENOMIC DNA]</scope>
    <source>
        <strain evidence="2 18">3476</strain>
        <strain evidence="3 19">A1104</strain>
        <strain evidence="1 20">D4891</strain>
    </source>
</reference>
<dbReference type="Proteomes" id="UP000039541">
    <property type="component" value="Unassembled WGS sequence"/>
</dbReference>
<evidence type="ECO:0000313" key="14">
    <source>
        <dbReference type="EMBL" id="EDG5372779.1"/>
    </source>
</evidence>
<proteinExistence type="predicted"/>
<dbReference type="Proteomes" id="UP000254190">
    <property type="component" value="Unassembled WGS sequence"/>
</dbReference>
<evidence type="ECO:0000313" key="13">
    <source>
        <dbReference type="EMBL" id="EDG5291225.1"/>
    </source>
</evidence>
<evidence type="ECO:0000313" key="12">
    <source>
        <dbReference type="EMBL" id="EDG5282564.1"/>
    </source>
</evidence>
<dbReference type="Proteomes" id="UP000041314">
    <property type="component" value="Unassembled WGS sequence"/>
</dbReference>
<protein>
    <submittedName>
        <fullName evidence="4">DUF957 domain-containing protein</fullName>
    </submittedName>
    <submittedName>
        <fullName evidence="17">Enterobacterial protein of uncharacterized function (DUF957)</fullName>
    </submittedName>
</protein>
<dbReference type="EMBL" id="AAMEJW010000040">
    <property type="protein sequence ID" value="EDG4997311.1"/>
    <property type="molecule type" value="Genomic_DNA"/>
</dbReference>
<dbReference type="EMBL" id="AAMEMH010000027">
    <property type="protein sequence ID" value="EDG5282564.1"/>
    <property type="molecule type" value="Genomic_DNA"/>
</dbReference>
<evidence type="ECO:0000313" key="2">
    <source>
        <dbReference type="EMBL" id="CNU95344.1"/>
    </source>
</evidence>
<evidence type="ECO:0000313" key="10">
    <source>
        <dbReference type="EMBL" id="EDG5128787.1"/>
    </source>
</evidence>